<feature type="compositionally biased region" description="Polar residues" evidence="1">
    <location>
        <begin position="404"/>
        <end position="423"/>
    </location>
</feature>
<proteinExistence type="predicted"/>
<dbReference type="KEGG" id="goe:100906365"/>
<reference evidence="3" key="1">
    <citation type="submission" date="2025-08" db="UniProtKB">
        <authorList>
            <consortium name="RefSeq"/>
        </authorList>
    </citation>
    <scope>IDENTIFICATION</scope>
</reference>
<feature type="region of interest" description="Disordered" evidence="1">
    <location>
        <begin position="222"/>
        <end position="278"/>
    </location>
</feature>
<evidence type="ECO:0000256" key="1">
    <source>
        <dbReference type="SAM" id="MobiDB-lite"/>
    </source>
</evidence>
<feature type="region of interest" description="Disordered" evidence="1">
    <location>
        <begin position="398"/>
        <end position="463"/>
    </location>
</feature>
<feature type="compositionally biased region" description="Acidic residues" evidence="1">
    <location>
        <begin position="267"/>
        <end position="277"/>
    </location>
</feature>
<sequence length="485" mass="54063">METSSSGKTRHQYTRRDDKLIIQYLLDTKDVSKLGGNEVWKRLEICKKYNPNRLSYHSLKERWRKIIVKQLPMYKITAAQIKLLTAKTPGLRESMKRSCLDVSSDEDDYHHPDSGEPIRAKRRPGGIVNSSLRTCPGSAMESNSNKINPGEGDIEEIGDEEEDEEVEDTLKLEKSERRSKKRSLYHDDGGTPQLTDGESLFMEEHSPDRLLRINSGTIARNRVSLRATHSARKSTTSKPSTDSAESPANTRNSRKGIRARATRLLSEEETPPVEVEADSGVLGQRETRQVRFEEQNSIEATISPIIETSPTGYREKRPDDDESPEDLEGIMLGAMLPSQSEPCVSTRTRSSSKDNDHGGASTPPTTSSSLPAVDAQNIRLHKRKLTQTALMPEIKQEVDDGNQELPSSSSSINTPIRISSQDLLRSAVSDTQRDSDDSYHSAPQSPVRKRRRQETSAVQSAVTTSETTSGLVFHMLVSSAPHYPL</sequence>
<feature type="compositionally biased region" description="Polar residues" evidence="1">
    <location>
        <begin position="233"/>
        <end position="251"/>
    </location>
</feature>
<accession>A0AAJ6VZA9</accession>
<organism evidence="2 3">
    <name type="scientific">Galendromus occidentalis</name>
    <name type="common">western predatory mite</name>
    <dbReference type="NCBI Taxonomy" id="34638"/>
    <lineage>
        <taxon>Eukaryota</taxon>
        <taxon>Metazoa</taxon>
        <taxon>Ecdysozoa</taxon>
        <taxon>Arthropoda</taxon>
        <taxon>Chelicerata</taxon>
        <taxon>Arachnida</taxon>
        <taxon>Acari</taxon>
        <taxon>Parasitiformes</taxon>
        <taxon>Mesostigmata</taxon>
        <taxon>Gamasina</taxon>
        <taxon>Phytoseioidea</taxon>
        <taxon>Phytoseiidae</taxon>
        <taxon>Typhlodrominae</taxon>
        <taxon>Galendromus</taxon>
    </lineage>
</organism>
<feature type="region of interest" description="Disordered" evidence="1">
    <location>
        <begin position="294"/>
        <end position="373"/>
    </location>
</feature>
<feature type="compositionally biased region" description="Polar residues" evidence="1">
    <location>
        <begin position="337"/>
        <end position="349"/>
    </location>
</feature>
<dbReference type="Proteomes" id="UP000694867">
    <property type="component" value="Unplaced"/>
</dbReference>
<feature type="compositionally biased region" description="Polar residues" evidence="1">
    <location>
        <begin position="295"/>
        <end position="311"/>
    </location>
</feature>
<feature type="compositionally biased region" description="Basic and acidic residues" evidence="1">
    <location>
        <begin position="108"/>
        <end position="119"/>
    </location>
</feature>
<dbReference type="AlphaFoldDB" id="A0AAJ6VZA9"/>
<feature type="compositionally biased region" description="Acidic residues" evidence="1">
    <location>
        <begin position="152"/>
        <end position="167"/>
    </location>
</feature>
<dbReference type="RefSeq" id="XP_003745181.1">
    <property type="nucleotide sequence ID" value="XM_003745133.1"/>
</dbReference>
<feature type="compositionally biased region" description="Basic residues" evidence="1">
    <location>
        <begin position="252"/>
        <end position="261"/>
    </location>
</feature>
<protein>
    <submittedName>
        <fullName evidence="3">Uncharacterized protein LOC100906365</fullName>
    </submittedName>
</protein>
<dbReference type="GeneID" id="100906365"/>
<keyword evidence="2" id="KW-1185">Reference proteome</keyword>
<evidence type="ECO:0000313" key="2">
    <source>
        <dbReference type="Proteomes" id="UP000694867"/>
    </source>
</evidence>
<dbReference type="Gene3D" id="1.10.10.60">
    <property type="entry name" value="Homeodomain-like"/>
    <property type="match status" value="1"/>
</dbReference>
<feature type="region of interest" description="Disordered" evidence="1">
    <location>
        <begin position="97"/>
        <end position="199"/>
    </location>
</feature>
<gene>
    <name evidence="3" type="primary">LOC100906365</name>
</gene>
<feature type="compositionally biased region" description="Low complexity" evidence="1">
    <location>
        <begin position="361"/>
        <end position="371"/>
    </location>
</feature>
<name>A0AAJ6VZA9_9ACAR</name>
<evidence type="ECO:0000313" key="3">
    <source>
        <dbReference type="RefSeq" id="XP_003745181.1"/>
    </source>
</evidence>